<feature type="chain" id="PRO_5016975564" evidence="1">
    <location>
        <begin position="38"/>
        <end position="282"/>
    </location>
</feature>
<reference evidence="2 3" key="1">
    <citation type="submission" date="2018-06" db="EMBL/GenBank/DDBJ databases">
        <title>Genomic Encyclopedia of Type Strains, Phase IV (KMG-IV): sequencing the most valuable type-strain genomes for metagenomic binning, comparative biology and taxonomic classification.</title>
        <authorList>
            <person name="Goeker M."/>
        </authorList>
    </citation>
    <scope>NUCLEOTIDE SEQUENCE [LARGE SCALE GENOMIC DNA]</scope>
    <source>
        <strain evidence="2 3">DSM 25619</strain>
    </source>
</reference>
<evidence type="ECO:0000313" key="3">
    <source>
        <dbReference type="Proteomes" id="UP000252893"/>
    </source>
</evidence>
<feature type="signal peptide" evidence="1">
    <location>
        <begin position="1"/>
        <end position="37"/>
    </location>
</feature>
<dbReference type="EMBL" id="QNRH01000002">
    <property type="protein sequence ID" value="RBO97878.1"/>
    <property type="molecule type" value="Genomic_DNA"/>
</dbReference>
<dbReference type="RefSeq" id="WP_170137456.1">
    <property type="nucleotide sequence ID" value="NZ_JBHEEG010000002.1"/>
</dbReference>
<accession>A0A366E8Y9</accession>
<name>A0A366E8Y9_9HYPH</name>
<keyword evidence="3" id="KW-1185">Reference proteome</keyword>
<dbReference type="Pfam" id="PF11306">
    <property type="entry name" value="DUF3108"/>
    <property type="match status" value="1"/>
</dbReference>
<dbReference type="Proteomes" id="UP000252893">
    <property type="component" value="Unassembled WGS sequence"/>
</dbReference>
<protein>
    <submittedName>
        <fullName evidence="2">Uncharacterized protein DUF3108</fullName>
    </submittedName>
</protein>
<sequence>MPLTVKAANTQKNAGTKRLLTMALLSAASLMSGTAFAADSGYRTEYGIYIFGMTIARSEMTTRITDTSYALDGKFHSSGIAKIFDSTKGSININGTMLKQGSAATVQPVSYLTTYRSGKKHKRTSINFKNGSVSSYDNQPSINKVEPWAELGANDLKAVFDPISSMMITSPSAAAVCNRTLQIFDGQTRAQIRLSPAGTERFSIKGFDGTAITCNARFVPVSGYEKDKKSVRYLADKSKITISFASLNTDNQGAGIYAPVAASVGTQIGTVKVRATRFEKTK</sequence>
<proteinExistence type="predicted"/>
<organism evidence="2 3">
    <name type="scientific">Pseudochrobactrum asaccharolyticum</name>
    <dbReference type="NCBI Taxonomy" id="354351"/>
    <lineage>
        <taxon>Bacteria</taxon>
        <taxon>Pseudomonadati</taxon>
        <taxon>Pseudomonadota</taxon>
        <taxon>Alphaproteobacteria</taxon>
        <taxon>Hyphomicrobiales</taxon>
        <taxon>Brucellaceae</taxon>
        <taxon>Pseudochrobactrum</taxon>
    </lineage>
</organism>
<dbReference type="InterPro" id="IPR021457">
    <property type="entry name" value="DUF3108"/>
</dbReference>
<keyword evidence="1" id="KW-0732">Signal</keyword>
<dbReference type="AlphaFoldDB" id="A0A366E8Y9"/>
<evidence type="ECO:0000313" key="2">
    <source>
        <dbReference type="EMBL" id="RBO97878.1"/>
    </source>
</evidence>
<evidence type="ECO:0000256" key="1">
    <source>
        <dbReference type="SAM" id="SignalP"/>
    </source>
</evidence>
<comment type="caution">
    <text evidence="2">The sequence shown here is derived from an EMBL/GenBank/DDBJ whole genome shotgun (WGS) entry which is preliminary data.</text>
</comment>
<gene>
    <name evidence="2" type="ORF">DFR47_102669</name>
</gene>